<gene>
    <name evidence="4" type="ORF">AB1Y20_019402</name>
</gene>
<evidence type="ECO:0000313" key="5">
    <source>
        <dbReference type="Proteomes" id="UP001515480"/>
    </source>
</evidence>
<dbReference type="Proteomes" id="UP001515480">
    <property type="component" value="Unassembled WGS sequence"/>
</dbReference>
<keyword evidence="3" id="KW-0413">Isomerase</keyword>
<dbReference type="CDD" id="cd06558">
    <property type="entry name" value="crotonase-like"/>
    <property type="match status" value="1"/>
</dbReference>
<sequence>MFAWARALGSGGSSPRVAGALLRQALCKRTGVLVVELCDERRLNAFTIPMIEQLCAALSHAACSDAVRGVVVTGRGRYYSAGADLSSVLTFRRPSHLVSQLRDTNQGLFDSFIKFPKPIVAAVNGPAFGAAVTSATLMDAVVASETATFSLPFAKYGVPPEGCSSVVLKELIGEECAIRMMGTENWAPTAFEVRLPSHKFFLALN</sequence>
<name>A0AB34JR42_PRYPA</name>
<keyword evidence="5" id="KW-1185">Reference proteome</keyword>
<comment type="subcellular location">
    <subcellularLocation>
        <location evidence="1">Peroxisome</location>
    </subcellularLocation>
</comment>
<dbReference type="GO" id="GO:0004165">
    <property type="term" value="F:delta(3)-delta(2)-enoyl-CoA isomerase activity"/>
    <property type="evidence" value="ECO:0007669"/>
    <property type="project" value="UniProtKB-ARBA"/>
</dbReference>
<evidence type="ECO:0000256" key="3">
    <source>
        <dbReference type="ARBA" id="ARBA00023235"/>
    </source>
</evidence>
<dbReference type="EMBL" id="JBGBPQ010000005">
    <property type="protein sequence ID" value="KAL1524508.1"/>
    <property type="molecule type" value="Genomic_DNA"/>
</dbReference>
<dbReference type="InterPro" id="IPR051053">
    <property type="entry name" value="ECH/Chromodomain_protein"/>
</dbReference>
<dbReference type="GO" id="GO:0005777">
    <property type="term" value="C:peroxisome"/>
    <property type="evidence" value="ECO:0007669"/>
    <property type="project" value="UniProtKB-SubCell"/>
</dbReference>
<dbReference type="Gene3D" id="3.90.226.10">
    <property type="entry name" value="2-enoyl-CoA Hydratase, Chain A, domain 1"/>
    <property type="match status" value="1"/>
</dbReference>
<dbReference type="InterPro" id="IPR001753">
    <property type="entry name" value="Enoyl-CoA_hydra/iso"/>
</dbReference>
<evidence type="ECO:0000256" key="2">
    <source>
        <dbReference type="ARBA" id="ARBA00023140"/>
    </source>
</evidence>
<organism evidence="4 5">
    <name type="scientific">Prymnesium parvum</name>
    <name type="common">Toxic golden alga</name>
    <dbReference type="NCBI Taxonomy" id="97485"/>
    <lineage>
        <taxon>Eukaryota</taxon>
        <taxon>Haptista</taxon>
        <taxon>Haptophyta</taxon>
        <taxon>Prymnesiophyceae</taxon>
        <taxon>Prymnesiales</taxon>
        <taxon>Prymnesiaceae</taxon>
        <taxon>Prymnesium</taxon>
    </lineage>
</organism>
<accession>A0AB34JR42</accession>
<comment type="caution">
    <text evidence="4">The sequence shown here is derived from an EMBL/GenBank/DDBJ whole genome shotgun (WGS) entry which is preliminary data.</text>
</comment>
<evidence type="ECO:0000313" key="4">
    <source>
        <dbReference type="EMBL" id="KAL1524508.1"/>
    </source>
</evidence>
<dbReference type="SUPFAM" id="SSF52096">
    <property type="entry name" value="ClpP/crotonase"/>
    <property type="match status" value="1"/>
</dbReference>
<protein>
    <recommendedName>
        <fullName evidence="6">3-hydroxyisobutyryl-CoA hydrolase</fullName>
    </recommendedName>
</protein>
<dbReference type="Pfam" id="PF00378">
    <property type="entry name" value="ECH_1"/>
    <property type="match status" value="1"/>
</dbReference>
<dbReference type="InterPro" id="IPR029045">
    <property type="entry name" value="ClpP/crotonase-like_dom_sf"/>
</dbReference>
<evidence type="ECO:0000256" key="1">
    <source>
        <dbReference type="ARBA" id="ARBA00004275"/>
    </source>
</evidence>
<dbReference type="AlphaFoldDB" id="A0AB34JR42"/>
<dbReference type="PANTHER" id="PTHR43684">
    <property type="match status" value="1"/>
</dbReference>
<dbReference type="PANTHER" id="PTHR43684:SF1">
    <property type="entry name" value="ENOYL-COA DELTA ISOMERASE 2"/>
    <property type="match status" value="1"/>
</dbReference>
<evidence type="ECO:0008006" key="6">
    <source>
        <dbReference type="Google" id="ProtNLM"/>
    </source>
</evidence>
<proteinExistence type="predicted"/>
<keyword evidence="2" id="KW-0576">Peroxisome</keyword>
<reference evidence="4 5" key="1">
    <citation type="journal article" date="2024" name="Science">
        <title>Giant polyketide synthase enzymes in the biosynthesis of giant marine polyether toxins.</title>
        <authorList>
            <person name="Fallon T.R."/>
            <person name="Shende V.V."/>
            <person name="Wierzbicki I.H."/>
            <person name="Pendleton A.L."/>
            <person name="Watervoot N.F."/>
            <person name="Auber R.P."/>
            <person name="Gonzalez D.J."/>
            <person name="Wisecaver J.H."/>
            <person name="Moore B.S."/>
        </authorList>
    </citation>
    <scope>NUCLEOTIDE SEQUENCE [LARGE SCALE GENOMIC DNA]</scope>
    <source>
        <strain evidence="4 5">12B1</strain>
    </source>
</reference>